<keyword evidence="1" id="KW-1133">Transmembrane helix</keyword>
<keyword evidence="1" id="KW-0812">Transmembrane</keyword>
<proteinExistence type="predicted"/>
<accession>A0A2P2KDB9</accession>
<dbReference type="Gene3D" id="3.50.50.60">
    <property type="entry name" value="FAD/NAD(P)-binding domain"/>
    <property type="match status" value="1"/>
</dbReference>
<reference evidence="2" key="1">
    <citation type="submission" date="2018-02" db="EMBL/GenBank/DDBJ databases">
        <title>Rhizophora mucronata_Transcriptome.</title>
        <authorList>
            <person name="Meera S.P."/>
            <person name="Sreeshan A."/>
            <person name="Augustine A."/>
        </authorList>
    </citation>
    <scope>NUCLEOTIDE SEQUENCE</scope>
    <source>
        <tissue evidence="2">Leaf</tissue>
    </source>
</reference>
<feature type="transmembrane region" description="Helical" evidence="1">
    <location>
        <begin position="6"/>
        <end position="23"/>
    </location>
</feature>
<evidence type="ECO:0000313" key="2">
    <source>
        <dbReference type="EMBL" id="MBX03708.1"/>
    </source>
</evidence>
<sequence length="46" mass="5272">MEELDIVIVGGGICGLATALALYRSVLFKYFYHSFDFPFLFSLLFF</sequence>
<evidence type="ECO:0000256" key="1">
    <source>
        <dbReference type="SAM" id="Phobius"/>
    </source>
</evidence>
<dbReference type="AlphaFoldDB" id="A0A2P2KDB9"/>
<organism evidence="2">
    <name type="scientific">Rhizophora mucronata</name>
    <name type="common">Asiatic mangrove</name>
    <dbReference type="NCBI Taxonomy" id="61149"/>
    <lineage>
        <taxon>Eukaryota</taxon>
        <taxon>Viridiplantae</taxon>
        <taxon>Streptophyta</taxon>
        <taxon>Embryophyta</taxon>
        <taxon>Tracheophyta</taxon>
        <taxon>Spermatophyta</taxon>
        <taxon>Magnoliopsida</taxon>
        <taxon>eudicotyledons</taxon>
        <taxon>Gunneridae</taxon>
        <taxon>Pentapetalae</taxon>
        <taxon>rosids</taxon>
        <taxon>fabids</taxon>
        <taxon>Malpighiales</taxon>
        <taxon>Rhizophoraceae</taxon>
        <taxon>Rhizophora</taxon>
    </lineage>
</organism>
<dbReference type="SUPFAM" id="SSF51905">
    <property type="entry name" value="FAD/NAD(P)-binding domain"/>
    <property type="match status" value="1"/>
</dbReference>
<dbReference type="EMBL" id="GGEC01023224">
    <property type="protein sequence ID" value="MBX03708.1"/>
    <property type="molecule type" value="Transcribed_RNA"/>
</dbReference>
<name>A0A2P2KDB9_RHIMU</name>
<protein>
    <submittedName>
        <fullName evidence="2">Uncharacterized protein LOC105644763</fullName>
    </submittedName>
</protein>
<dbReference type="InterPro" id="IPR036188">
    <property type="entry name" value="FAD/NAD-bd_sf"/>
</dbReference>
<keyword evidence="1" id="KW-0472">Membrane</keyword>